<organism evidence="1 2">
    <name type="scientific">Dryobates pubescens</name>
    <name type="common">Downy woodpecker</name>
    <name type="synonym">Picoides pubescens</name>
    <dbReference type="NCBI Taxonomy" id="118200"/>
    <lineage>
        <taxon>Eukaryota</taxon>
        <taxon>Metazoa</taxon>
        <taxon>Chordata</taxon>
        <taxon>Craniata</taxon>
        <taxon>Vertebrata</taxon>
        <taxon>Euteleostomi</taxon>
        <taxon>Archelosauria</taxon>
        <taxon>Archosauria</taxon>
        <taxon>Dinosauria</taxon>
        <taxon>Saurischia</taxon>
        <taxon>Theropoda</taxon>
        <taxon>Coelurosauria</taxon>
        <taxon>Aves</taxon>
        <taxon>Neognathae</taxon>
        <taxon>Neoaves</taxon>
        <taxon>Telluraves</taxon>
        <taxon>Coraciimorphae</taxon>
        <taxon>Piciformes</taxon>
        <taxon>Picidae</taxon>
        <taxon>Dryobates</taxon>
    </lineage>
</organism>
<dbReference type="Proteomes" id="UP000053875">
    <property type="component" value="Unassembled WGS sequence"/>
</dbReference>
<feature type="non-terminal residue" evidence="1">
    <location>
        <position position="84"/>
    </location>
</feature>
<protein>
    <submittedName>
        <fullName evidence="1">Uncharacterized protein</fullName>
    </submittedName>
</protein>
<reference evidence="1 2" key="1">
    <citation type="submission" date="2014-04" db="EMBL/GenBank/DDBJ databases">
        <title>Genome evolution of avian class.</title>
        <authorList>
            <person name="Zhang G."/>
            <person name="Li C."/>
        </authorList>
    </citation>
    <scope>NUCLEOTIDE SEQUENCE [LARGE SCALE GENOMIC DNA]</scope>
    <source>
        <strain evidence="1">BGI_N307</strain>
    </source>
</reference>
<sequence length="84" mass="9864">SHKGRLIRTCHNLHDLVYFYVSSTNKMFRLLNQHLGTNFPIMTVKEHFSIEENLQLLVSALKEMQTTMETKNKEVQESIAHSLY</sequence>
<dbReference type="InterPro" id="IPR027895">
    <property type="entry name" value="DUF4533"/>
</dbReference>
<evidence type="ECO:0000313" key="2">
    <source>
        <dbReference type="Proteomes" id="UP000053875"/>
    </source>
</evidence>
<gene>
    <name evidence="1" type="ORF">N307_06717</name>
</gene>
<evidence type="ECO:0000313" key="1">
    <source>
        <dbReference type="EMBL" id="KFV65805.1"/>
    </source>
</evidence>
<feature type="non-terminal residue" evidence="1">
    <location>
        <position position="1"/>
    </location>
</feature>
<proteinExistence type="predicted"/>
<name>A0A093G6J1_DRYPU</name>
<dbReference type="EMBL" id="KL215643">
    <property type="protein sequence ID" value="KFV65805.1"/>
    <property type="molecule type" value="Genomic_DNA"/>
</dbReference>
<dbReference type="AlphaFoldDB" id="A0A093G6J1"/>
<dbReference type="Pfam" id="PF15047">
    <property type="entry name" value="DUF4533"/>
    <property type="match status" value="1"/>
</dbReference>
<keyword evidence="2" id="KW-1185">Reference proteome</keyword>
<accession>A0A093G6J1</accession>